<keyword evidence="2" id="KW-1185">Reference proteome</keyword>
<comment type="caution">
    <text evidence="1">The sequence shown here is derived from an EMBL/GenBank/DDBJ whole genome shotgun (WGS) entry which is preliminary data.</text>
</comment>
<sequence length="325" mass="37191">MKGSRQVHCWLDCYAHLIEQTGHLDYRPMYIGVWNAAFKADEHGIYYFSDEADAMNWPERFERLYGRSLKRWLDYGKGKKENFALLQGLIRSMGNKGAILVIVDLFWIPYTPQYQAKHTPHVIILKEWDRMQGQWRYEDPYLDRYGWIGHDELEAAFYYEDLAMGVLLDTSELHAPDPAQIRLLMEEESAAGPGLLIGEVERFLSAACGRKDGGVSKLLFSSIEQVGVISKRMNGYAPVLQYFAGDEPGEAEAGVKGANELVKLWESLMLSLARLAVLGNRMDYSKIEGKLRELEAREAEVKAELLRVYRIWDEVTPKDEVGGRT</sequence>
<reference evidence="1 2" key="1">
    <citation type="submission" date="2024-02" db="EMBL/GenBank/DDBJ databases">
        <title>A nitrogen-fixing paenibacillus bacterium.</title>
        <authorList>
            <person name="Zhang W.L."/>
            <person name="Chen S.F."/>
        </authorList>
    </citation>
    <scope>NUCLEOTIDE SEQUENCE [LARGE SCALE GENOMIC DNA]</scope>
    <source>
        <strain evidence="1 2">M1</strain>
    </source>
</reference>
<protein>
    <submittedName>
        <fullName evidence="1">DUF6005 family protein</fullName>
    </submittedName>
</protein>
<gene>
    <name evidence="1" type="ORF">V3851_09810</name>
</gene>
<dbReference type="InterPro" id="IPR046047">
    <property type="entry name" value="DUF6005"/>
</dbReference>
<dbReference type="RefSeq" id="WP_331846359.1">
    <property type="nucleotide sequence ID" value="NZ_JAZHPZ010000004.1"/>
</dbReference>
<dbReference type="Proteomes" id="UP001306950">
    <property type="component" value="Unassembled WGS sequence"/>
</dbReference>
<evidence type="ECO:0000313" key="1">
    <source>
        <dbReference type="EMBL" id="MEF2966124.1"/>
    </source>
</evidence>
<dbReference type="Pfam" id="PF19468">
    <property type="entry name" value="DUF6005"/>
    <property type="match status" value="1"/>
</dbReference>
<accession>A0ABU7VQS4</accession>
<proteinExistence type="predicted"/>
<name>A0ABU7VQS4_9BACL</name>
<organism evidence="1 2">
    <name type="scientific">Paenibacillus haidiansis</name>
    <dbReference type="NCBI Taxonomy" id="1574488"/>
    <lineage>
        <taxon>Bacteria</taxon>
        <taxon>Bacillati</taxon>
        <taxon>Bacillota</taxon>
        <taxon>Bacilli</taxon>
        <taxon>Bacillales</taxon>
        <taxon>Paenibacillaceae</taxon>
        <taxon>Paenibacillus</taxon>
    </lineage>
</organism>
<dbReference type="EMBL" id="JAZHPZ010000004">
    <property type="protein sequence ID" value="MEF2966124.1"/>
    <property type="molecule type" value="Genomic_DNA"/>
</dbReference>
<evidence type="ECO:0000313" key="2">
    <source>
        <dbReference type="Proteomes" id="UP001306950"/>
    </source>
</evidence>